<evidence type="ECO:0000313" key="3">
    <source>
        <dbReference type="EMBL" id="TFH82944.1"/>
    </source>
</evidence>
<proteinExistence type="predicted"/>
<sequence length="243" mass="27104">MNSMKKYMMAVALMVLSVMTAVAQDVENPVGKISVIPRIGVVLSNWSNNKIYFTTEENADYMKSKYQAGFMGGVDFEYRATEQVGISLGAYYAKQGFRWPSYQTESKDNGKTVLTGYNNQHVDLNYIQVPLMVKAYVTRQLALLLGVQAGFLLGDGKYKGDSSEVTIDKTGNSSYEEKESFNEKWPAKKCDVAIPIGVAYEYQNVILDARYQLGLSKVDKVANMPSQSKTNAFTVSVGYRFTL</sequence>
<keyword evidence="4" id="KW-1185">Reference proteome</keyword>
<dbReference type="RefSeq" id="WP_134843014.1">
    <property type="nucleotide sequence ID" value="NZ_SGVY01000009.1"/>
</dbReference>
<evidence type="ECO:0000259" key="2">
    <source>
        <dbReference type="Pfam" id="PF13568"/>
    </source>
</evidence>
<organism evidence="3 4">
    <name type="scientific">Segatella hominis</name>
    <dbReference type="NCBI Taxonomy" id="2518605"/>
    <lineage>
        <taxon>Bacteria</taxon>
        <taxon>Pseudomonadati</taxon>
        <taxon>Bacteroidota</taxon>
        <taxon>Bacteroidia</taxon>
        <taxon>Bacteroidales</taxon>
        <taxon>Prevotellaceae</taxon>
        <taxon>Segatella</taxon>
    </lineage>
</organism>
<dbReference type="OrthoDB" id="947434at2"/>
<dbReference type="Proteomes" id="UP000297872">
    <property type="component" value="Unassembled WGS sequence"/>
</dbReference>
<protein>
    <submittedName>
        <fullName evidence="3">PorT family protein</fullName>
    </submittedName>
</protein>
<name>A0A4Y8VQV6_9BACT</name>
<feature type="chain" id="PRO_5021390184" evidence="1">
    <location>
        <begin position="24"/>
        <end position="243"/>
    </location>
</feature>
<dbReference type="GeneID" id="302994694"/>
<gene>
    <name evidence="3" type="ORF">EXN75_05210</name>
</gene>
<comment type="caution">
    <text evidence="3">The sequence shown here is derived from an EMBL/GenBank/DDBJ whole genome shotgun (WGS) entry which is preliminary data.</text>
</comment>
<accession>A0A4Y8VQV6</accession>
<evidence type="ECO:0000313" key="4">
    <source>
        <dbReference type="Proteomes" id="UP000297872"/>
    </source>
</evidence>
<evidence type="ECO:0000256" key="1">
    <source>
        <dbReference type="SAM" id="SignalP"/>
    </source>
</evidence>
<dbReference type="Pfam" id="PF13568">
    <property type="entry name" value="OMP_b-brl_2"/>
    <property type="match status" value="1"/>
</dbReference>
<reference evidence="3 4" key="1">
    <citation type="submission" date="2019-02" db="EMBL/GenBank/DDBJ databases">
        <title>Draft Genome Sequence of the Prevotella sp. BCRC 81118, Isolated from Human Feces.</title>
        <authorList>
            <person name="Huang C.-H."/>
        </authorList>
    </citation>
    <scope>NUCLEOTIDE SEQUENCE [LARGE SCALE GENOMIC DNA]</scope>
    <source>
        <strain evidence="3 4">BCRC 81118</strain>
    </source>
</reference>
<dbReference type="InterPro" id="IPR011250">
    <property type="entry name" value="OMP/PagP_B-barrel"/>
</dbReference>
<feature type="domain" description="Outer membrane protein beta-barrel" evidence="2">
    <location>
        <begin position="23"/>
        <end position="218"/>
    </location>
</feature>
<dbReference type="AlphaFoldDB" id="A0A4Y8VQV6"/>
<dbReference type="SUPFAM" id="SSF56925">
    <property type="entry name" value="OMPA-like"/>
    <property type="match status" value="1"/>
</dbReference>
<dbReference type="InterPro" id="IPR025665">
    <property type="entry name" value="Beta-barrel_OMP_2"/>
</dbReference>
<dbReference type="EMBL" id="SGVY01000009">
    <property type="protein sequence ID" value="TFH82944.1"/>
    <property type="molecule type" value="Genomic_DNA"/>
</dbReference>
<keyword evidence="1" id="KW-0732">Signal</keyword>
<feature type="signal peptide" evidence="1">
    <location>
        <begin position="1"/>
        <end position="23"/>
    </location>
</feature>